<reference evidence="3 4" key="1">
    <citation type="submission" date="2018-02" db="EMBL/GenBank/DDBJ databases">
        <title>The genomes of Aspergillus section Nigri reveals drivers in fungal speciation.</title>
        <authorList>
            <consortium name="DOE Joint Genome Institute"/>
            <person name="Vesth T.C."/>
            <person name="Nybo J."/>
            <person name="Theobald S."/>
            <person name="Brandl J."/>
            <person name="Frisvad J.C."/>
            <person name="Nielsen K.F."/>
            <person name="Lyhne E.K."/>
            <person name="Kogle M.E."/>
            <person name="Kuo A."/>
            <person name="Riley R."/>
            <person name="Clum A."/>
            <person name="Nolan M."/>
            <person name="Lipzen A."/>
            <person name="Salamov A."/>
            <person name="Henrissat B."/>
            <person name="Wiebenga A."/>
            <person name="De vries R.P."/>
            <person name="Grigoriev I.V."/>
            <person name="Mortensen U.H."/>
            <person name="Andersen M.R."/>
            <person name="Baker S.E."/>
        </authorList>
    </citation>
    <scope>NUCLEOTIDE SEQUENCE [LARGE SCALE GENOMIC DNA]</scope>
    <source>
        <strain evidence="3 4">CBS 114.51</strain>
    </source>
</reference>
<dbReference type="OrthoDB" id="4475994at2759"/>
<evidence type="ECO:0000313" key="4">
    <source>
        <dbReference type="Proteomes" id="UP000249497"/>
    </source>
</evidence>
<sequence>MNETPLLPDVSERAAYFPNPLFSDITLSCEGQYFPAHRPIIYPQSRHLARAIDQSTLYPEINRTRRIYLPHTPPYLLIRVLEFLYKGDYTVSSATILSAIDSDLLRDNTAVTRAPNTNIANPVDRDRLAIRYAACFHAKVYAQAEYFQIEGLQVLAAGRFSTALWWLRQDEGGFAAAMAEIYDHRAWNYVRLHQRAVPEILHSQTIYRTGPGFRGRVLTPQLLEQVPCLGRDLAFVAMDEVDRLRRRLASAEQALNAVVNRAEAHARGQESDSLDM</sequence>
<evidence type="ECO:0000256" key="1">
    <source>
        <dbReference type="SAM" id="Coils"/>
    </source>
</evidence>
<dbReference type="RefSeq" id="XP_025522850.1">
    <property type="nucleotide sequence ID" value="XM_025676290.1"/>
</dbReference>
<dbReference type="PANTHER" id="PTHR47843">
    <property type="entry name" value="BTB DOMAIN-CONTAINING PROTEIN-RELATED"/>
    <property type="match status" value="1"/>
</dbReference>
<dbReference type="InterPro" id="IPR000210">
    <property type="entry name" value="BTB/POZ_dom"/>
</dbReference>
<gene>
    <name evidence="3" type="ORF">BO86DRAFT_442158</name>
</gene>
<dbReference type="EMBL" id="KZ824854">
    <property type="protein sequence ID" value="RAH76956.1"/>
    <property type="molecule type" value="Genomic_DNA"/>
</dbReference>
<dbReference type="Pfam" id="PF00651">
    <property type="entry name" value="BTB"/>
    <property type="match status" value="1"/>
</dbReference>
<dbReference type="Proteomes" id="UP000249497">
    <property type="component" value="Unassembled WGS sequence"/>
</dbReference>
<protein>
    <recommendedName>
        <fullName evidence="2">BTB domain-containing protein</fullName>
    </recommendedName>
</protein>
<keyword evidence="4" id="KW-1185">Reference proteome</keyword>
<dbReference type="Gene3D" id="3.30.710.10">
    <property type="entry name" value="Potassium Channel Kv1.1, Chain A"/>
    <property type="match status" value="1"/>
</dbReference>
<name>A0A8T8WMG2_ASPJA</name>
<dbReference type="SUPFAM" id="SSF54695">
    <property type="entry name" value="POZ domain"/>
    <property type="match status" value="1"/>
</dbReference>
<accession>A0A8T8WMG2</accession>
<evidence type="ECO:0000259" key="2">
    <source>
        <dbReference type="PROSITE" id="PS50097"/>
    </source>
</evidence>
<keyword evidence="1" id="KW-0175">Coiled coil</keyword>
<proteinExistence type="predicted"/>
<dbReference type="PROSITE" id="PS50097">
    <property type="entry name" value="BTB"/>
    <property type="match status" value="1"/>
</dbReference>
<dbReference type="InterPro" id="IPR011333">
    <property type="entry name" value="SKP1/BTB/POZ_sf"/>
</dbReference>
<dbReference type="PANTHER" id="PTHR47843:SF5">
    <property type="entry name" value="BTB_POZ DOMAIN PROTEIN"/>
    <property type="match status" value="1"/>
</dbReference>
<feature type="coiled-coil region" evidence="1">
    <location>
        <begin position="234"/>
        <end position="261"/>
    </location>
</feature>
<dbReference type="GeneID" id="37179983"/>
<dbReference type="CDD" id="cd18186">
    <property type="entry name" value="BTB_POZ_ZBTB_KLHL-like"/>
    <property type="match status" value="1"/>
</dbReference>
<feature type="domain" description="BTB" evidence="2">
    <location>
        <begin position="23"/>
        <end position="93"/>
    </location>
</feature>
<evidence type="ECO:0000313" key="3">
    <source>
        <dbReference type="EMBL" id="RAH76956.1"/>
    </source>
</evidence>
<organism evidence="3 4">
    <name type="scientific">Aspergillus japonicus CBS 114.51</name>
    <dbReference type="NCBI Taxonomy" id="1448312"/>
    <lineage>
        <taxon>Eukaryota</taxon>
        <taxon>Fungi</taxon>
        <taxon>Dikarya</taxon>
        <taxon>Ascomycota</taxon>
        <taxon>Pezizomycotina</taxon>
        <taxon>Eurotiomycetes</taxon>
        <taxon>Eurotiomycetidae</taxon>
        <taxon>Eurotiales</taxon>
        <taxon>Aspergillaceae</taxon>
        <taxon>Aspergillus</taxon>
        <taxon>Aspergillus subgen. Circumdati</taxon>
    </lineage>
</organism>
<dbReference type="AlphaFoldDB" id="A0A8T8WMG2"/>